<keyword evidence="1" id="KW-1133">Transmembrane helix</keyword>
<proteinExistence type="predicted"/>
<comment type="caution">
    <text evidence="2">The sequence shown here is derived from an EMBL/GenBank/DDBJ whole genome shotgun (WGS) entry which is preliminary data.</text>
</comment>
<protein>
    <submittedName>
        <fullName evidence="2">Uncharacterized protein</fullName>
    </submittedName>
</protein>
<reference evidence="2 3" key="1">
    <citation type="submission" date="2018-06" db="EMBL/GenBank/DDBJ databases">
        <title>Novel Chryseobacterium species.</title>
        <authorList>
            <person name="Newman J."/>
            <person name="Hugo C."/>
            <person name="Oosthuizen L."/>
            <person name="Charimba G."/>
        </authorList>
    </citation>
    <scope>NUCLEOTIDE SEQUENCE [LARGE SCALE GENOMIC DNA]</scope>
    <source>
        <strain evidence="2 3">7_F195</strain>
    </source>
</reference>
<organism evidence="2 3">
    <name type="scientific">Chryseobacterium pennipullorum</name>
    <dbReference type="NCBI Taxonomy" id="2258963"/>
    <lineage>
        <taxon>Bacteria</taxon>
        <taxon>Pseudomonadati</taxon>
        <taxon>Bacteroidota</taxon>
        <taxon>Flavobacteriia</taxon>
        <taxon>Flavobacteriales</taxon>
        <taxon>Weeksellaceae</taxon>
        <taxon>Chryseobacterium group</taxon>
        <taxon>Chryseobacterium</taxon>
    </lineage>
</organism>
<dbReference type="AlphaFoldDB" id="A0A3D9BAB0"/>
<evidence type="ECO:0000256" key="1">
    <source>
        <dbReference type="SAM" id="Phobius"/>
    </source>
</evidence>
<dbReference type="Proteomes" id="UP000256257">
    <property type="component" value="Unassembled WGS sequence"/>
</dbReference>
<gene>
    <name evidence="2" type="ORF">DRF67_01865</name>
</gene>
<feature type="transmembrane region" description="Helical" evidence="1">
    <location>
        <begin position="29"/>
        <end position="48"/>
    </location>
</feature>
<dbReference type="RefSeq" id="WP_115926123.1">
    <property type="nucleotide sequence ID" value="NZ_QNVV01000001.1"/>
</dbReference>
<sequence length="113" mass="13121">MLFKVLCLNNFLSFKDIQIRKYRQVKGKMAYGLWLMAYGLWLMAYGLWLMAYGLWLMAYGLWLMAYGLWLMAYAKVLNLHIITFCSLTIIFGIAHLQSHSPKGNGPHILTLII</sequence>
<feature type="transmembrane region" description="Helical" evidence="1">
    <location>
        <begin position="79"/>
        <end position="96"/>
    </location>
</feature>
<evidence type="ECO:0000313" key="2">
    <source>
        <dbReference type="EMBL" id="REC50298.1"/>
    </source>
</evidence>
<keyword evidence="1" id="KW-0812">Transmembrane</keyword>
<feature type="transmembrane region" description="Helical" evidence="1">
    <location>
        <begin position="54"/>
        <end position="72"/>
    </location>
</feature>
<evidence type="ECO:0000313" key="3">
    <source>
        <dbReference type="Proteomes" id="UP000256257"/>
    </source>
</evidence>
<accession>A0A3D9BAB0</accession>
<name>A0A3D9BAB0_9FLAO</name>
<dbReference type="EMBL" id="QNVV01000001">
    <property type="protein sequence ID" value="REC50298.1"/>
    <property type="molecule type" value="Genomic_DNA"/>
</dbReference>
<keyword evidence="3" id="KW-1185">Reference proteome</keyword>
<keyword evidence="1" id="KW-0472">Membrane</keyword>